<sequence>MAEEKYHLLHLSALTKLEYIGIEGTRLPFMWFPLQKLKDGGFAPEKKHLTHNQVFPWDISWDASG</sequence>
<dbReference type="Proteomes" id="UP000054279">
    <property type="component" value="Unassembled WGS sequence"/>
</dbReference>
<evidence type="ECO:0000313" key="2">
    <source>
        <dbReference type="Proteomes" id="UP000054279"/>
    </source>
</evidence>
<gene>
    <name evidence="1" type="ORF">M422DRAFT_36811</name>
</gene>
<protein>
    <submittedName>
        <fullName evidence="1">Uncharacterized protein</fullName>
    </submittedName>
</protein>
<organism evidence="1 2">
    <name type="scientific">Sphaerobolus stellatus (strain SS14)</name>
    <dbReference type="NCBI Taxonomy" id="990650"/>
    <lineage>
        <taxon>Eukaryota</taxon>
        <taxon>Fungi</taxon>
        <taxon>Dikarya</taxon>
        <taxon>Basidiomycota</taxon>
        <taxon>Agaricomycotina</taxon>
        <taxon>Agaricomycetes</taxon>
        <taxon>Phallomycetidae</taxon>
        <taxon>Geastrales</taxon>
        <taxon>Sphaerobolaceae</taxon>
        <taxon>Sphaerobolus</taxon>
    </lineage>
</organism>
<reference evidence="1 2" key="1">
    <citation type="submission" date="2014-06" db="EMBL/GenBank/DDBJ databases">
        <title>Evolutionary Origins and Diversification of the Mycorrhizal Mutualists.</title>
        <authorList>
            <consortium name="DOE Joint Genome Institute"/>
            <consortium name="Mycorrhizal Genomics Consortium"/>
            <person name="Kohler A."/>
            <person name="Kuo A."/>
            <person name="Nagy L.G."/>
            <person name="Floudas D."/>
            <person name="Copeland A."/>
            <person name="Barry K.W."/>
            <person name="Cichocki N."/>
            <person name="Veneault-Fourrey C."/>
            <person name="LaButti K."/>
            <person name="Lindquist E.A."/>
            <person name="Lipzen A."/>
            <person name="Lundell T."/>
            <person name="Morin E."/>
            <person name="Murat C."/>
            <person name="Riley R."/>
            <person name="Ohm R."/>
            <person name="Sun H."/>
            <person name="Tunlid A."/>
            <person name="Henrissat B."/>
            <person name="Grigoriev I.V."/>
            <person name="Hibbett D.S."/>
            <person name="Martin F."/>
        </authorList>
    </citation>
    <scope>NUCLEOTIDE SEQUENCE [LARGE SCALE GENOMIC DNA]</scope>
    <source>
        <strain evidence="1 2">SS14</strain>
    </source>
</reference>
<accession>A0A0C9UX01</accession>
<proteinExistence type="predicted"/>
<name>A0A0C9UX01_SPHS4</name>
<dbReference type="AlphaFoldDB" id="A0A0C9UX01"/>
<evidence type="ECO:0000313" key="1">
    <source>
        <dbReference type="EMBL" id="KIJ29846.1"/>
    </source>
</evidence>
<keyword evidence="2" id="KW-1185">Reference proteome</keyword>
<dbReference type="HOGENOM" id="CLU_2851190_0_0_1"/>
<dbReference type="EMBL" id="KN837274">
    <property type="protein sequence ID" value="KIJ29846.1"/>
    <property type="molecule type" value="Genomic_DNA"/>
</dbReference>